<accession>A0A0E9UNM0</accession>
<dbReference type="EMBL" id="GBXM01041226">
    <property type="protein sequence ID" value="JAH67351.1"/>
    <property type="molecule type" value="Transcribed_RNA"/>
</dbReference>
<evidence type="ECO:0000313" key="1">
    <source>
        <dbReference type="EMBL" id="JAH67351.1"/>
    </source>
</evidence>
<organism evidence="1">
    <name type="scientific">Anguilla anguilla</name>
    <name type="common">European freshwater eel</name>
    <name type="synonym">Muraena anguilla</name>
    <dbReference type="NCBI Taxonomy" id="7936"/>
    <lineage>
        <taxon>Eukaryota</taxon>
        <taxon>Metazoa</taxon>
        <taxon>Chordata</taxon>
        <taxon>Craniata</taxon>
        <taxon>Vertebrata</taxon>
        <taxon>Euteleostomi</taxon>
        <taxon>Actinopterygii</taxon>
        <taxon>Neopterygii</taxon>
        <taxon>Teleostei</taxon>
        <taxon>Anguilliformes</taxon>
        <taxon>Anguillidae</taxon>
        <taxon>Anguilla</taxon>
    </lineage>
</organism>
<reference evidence="1" key="1">
    <citation type="submission" date="2014-11" db="EMBL/GenBank/DDBJ databases">
        <authorList>
            <person name="Amaro Gonzalez C."/>
        </authorList>
    </citation>
    <scope>NUCLEOTIDE SEQUENCE</scope>
</reference>
<name>A0A0E9UNM0_ANGAN</name>
<protein>
    <submittedName>
        <fullName evidence="1">Uncharacterized protein</fullName>
    </submittedName>
</protein>
<dbReference type="AlphaFoldDB" id="A0A0E9UNM0"/>
<proteinExistence type="predicted"/>
<sequence length="46" mass="5165">MKLAFFPTHWPVGPVDFKNSPAIVNILPATLPFTTCCCRVTWQCGR</sequence>
<reference evidence="1" key="2">
    <citation type="journal article" date="2015" name="Fish Shellfish Immunol.">
        <title>Early steps in the European eel (Anguilla anguilla)-Vibrio vulnificus interaction in the gills: Role of the RtxA13 toxin.</title>
        <authorList>
            <person name="Callol A."/>
            <person name="Pajuelo D."/>
            <person name="Ebbesson L."/>
            <person name="Teles M."/>
            <person name="MacKenzie S."/>
            <person name="Amaro C."/>
        </authorList>
    </citation>
    <scope>NUCLEOTIDE SEQUENCE</scope>
</reference>